<dbReference type="Gene3D" id="2.10.70.10">
    <property type="entry name" value="Complement Module, domain 1"/>
    <property type="match status" value="2"/>
</dbReference>
<name>A0A9Q1BVW0_HOLLE</name>
<feature type="chain" id="PRO_5040442705" evidence="6">
    <location>
        <begin position="25"/>
        <end position="282"/>
    </location>
</feature>
<dbReference type="SUPFAM" id="SSF57535">
    <property type="entry name" value="Complement control module/SCR domain"/>
    <property type="match status" value="2"/>
</dbReference>
<reference evidence="8" key="1">
    <citation type="submission" date="2021-10" db="EMBL/GenBank/DDBJ databases">
        <title>Tropical sea cucumber genome reveals ecological adaptation and Cuvierian tubules defense mechanism.</title>
        <authorList>
            <person name="Chen T."/>
        </authorList>
    </citation>
    <scope>NUCLEOTIDE SEQUENCE</scope>
    <source>
        <strain evidence="8">Nanhai2018</strain>
        <tissue evidence="8">Muscle</tissue>
    </source>
</reference>
<dbReference type="Proteomes" id="UP001152320">
    <property type="component" value="Chromosome 11"/>
</dbReference>
<evidence type="ECO:0000256" key="2">
    <source>
        <dbReference type="ARBA" id="ARBA00022659"/>
    </source>
</evidence>
<keyword evidence="2 5" id="KW-0768">Sushi</keyword>
<proteinExistence type="predicted"/>
<evidence type="ECO:0000256" key="5">
    <source>
        <dbReference type="PROSITE-ProRule" id="PRU00302"/>
    </source>
</evidence>
<dbReference type="CDD" id="cd00033">
    <property type="entry name" value="CCP"/>
    <property type="match status" value="2"/>
</dbReference>
<evidence type="ECO:0000313" key="9">
    <source>
        <dbReference type="Proteomes" id="UP001152320"/>
    </source>
</evidence>
<keyword evidence="3 6" id="KW-0732">Signal</keyword>
<dbReference type="SMART" id="SM00032">
    <property type="entry name" value="CCP"/>
    <property type="match status" value="2"/>
</dbReference>
<dbReference type="InterPro" id="IPR051503">
    <property type="entry name" value="ComplSys_Reg/VirEntry_Med"/>
</dbReference>
<feature type="disulfide bond" evidence="5">
    <location>
        <begin position="102"/>
        <end position="129"/>
    </location>
</feature>
<evidence type="ECO:0000256" key="6">
    <source>
        <dbReference type="SAM" id="SignalP"/>
    </source>
</evidence>
<dbReference type="PANTHER" id="PTHR45785">
    <property type="entry name" value="COMPLEMENT FACTOR H-RELATED"/>
    <property type="match status" value="1"/>
</dbReference>
<accession>A0A9Q1BVW0</accession>
<evidence type="ECO:0000313" key="8">
    <source>
        <dbReference type="EMBL" id="KAJ8033821.1"/>
    </source>
</evidence>
<sequence length="282" mass="31404">MRIHFASLLFCWINFCLMHNVAEARCPSQDREYEDGEEVPLTCPTGYVLRGPSTSTCRNGAWVPEEPTCLKICIRPIFLNFDLNISPSQRSYIEGDVIRYSCDEGHVLYGTTTATCTKEGFDPPEVPQCEDLLQCHTEKQTICEPSGTDCNNYAPSSENEQRILKYCSDNTKLCFIYRFGVQGNSVTVNTTTSGCVANGELSIQFGCYGRDYLEIVDSSGADKLSKLEKELGTTTDDVQVCFCDRDACNESVETAARNHATITPVKMKMILGSLMGYLSVWT</sequence>
<feature type="signal peptide" evidence="6">
    <location>
        <begin position="1"/>
        <end position="24"/>
    </location>
</feature>
<comment type="subcellular location">
    <subcellularLocation>
        <location evidence="1">Virion</location>
    </subcellularLocation>
</comment>
<dbReference type="EMBL" id="JAIZAY010000011">
    <property type="protein sequence ID" value="KAJ8033821.1"/>
    <property type="molecule type" value="Genomic_DNA"/>
</dbReference>
<comment type="caution">
    <text evidence="8">The sequence shown here is derived from an EMBL/GenBank/DDBJ whole genome shotgun (WGS) entry which is preliminary data.</text>
</comment>
<dbReference type="PROSITE" id="PS50923">
    <property type="entry name" value="SUSHI"/>
    <property type="match status" value="1"/>
</dbReference>
<feature type="domain" description="Sushi" evidence="7">
    <location>
        <begin position="71"/>
        <end position="131"/>
    </location>
</feature>
<protein>
    <submittedName>
        <fullName evidence="8">Apolipoprotein R</fullName>
    </submittedName>
</protein>
<organism evidence="8 9">
    <name type="scientific">Holothuria leucospilota</name>
    <name type="common">Black long sea cucumber</name>
    <name type="synonym">Mertensiothuria leucospilota</name>
    <dbReference type="NCBI Taxonomy" id="206669"/>
    <lineage>
        <taxon>Eukaryota</taxon>
        <taxon>Metazoa</taxon>
        <taxon>Echinodermata</taxon>
        <taxon>Eleutherozoa</taxon>
        <taxon>Echinozoa</taxon>
        <taxon>Holothuroidea</taxon>
        <taxon>Aspidochirotacea</taxon>
        <taxon>Aspidochirotida</taxon>
        <taxon>Holothuriidae</taxon>
        <taxon>Holothuria</taxon>
    </lineage>
</organism>
<dbReference type="Pfam" id="PF00084">
    <property type="entry name" value="Sushi"/>
    <property type="match status" value="2"/>
</dbReference>
<evidence type="ECO:0000256" key="4">
    <source>
        <dbReference type="ARBA" id="ARBA00023157"/>
    </source>
</evidence>
<dbReference type="InterPro" id="IPR000436">
    <property type="entry name" value="Sushi_SCR_CCP_dom"/>
</dbReference>
<dbReference type="InterPro" id="IPR035976">
    <property type="entry name" value="Sushi/SCR/CCP_sf"/>
</dbReference>
<evidence type="ECO:0000256" key="3">
    <source>
        <dbReference type="ARBA" id="ARBA00022729"/>
    </source>
</evidence>
<evidence type="ECO:0000256" key="1">
    <source>
        <dbReference type="ARBA" id="ARBA00004328"/>
    </source>
</evidence>
<dbReference type="OrthoDB" id="6480633at2759"/>
<keyword evidence="9" id="KW-1185">Reference proteome</keyword>
<gene>
    <name evidence="8" type="ORF">HOLleu_24183</name>
</gene>
<dbReference type="PANTHER" id="PTHR45785:SF2">
    <property type="entry name" value="COMPLEMENT FACTOR H-RELATED"/>
    <property type="match status" value="1"/>
</dbReference>
<dbReference type="AlphaFoldDB" id="A0A9Q1BVW0"/>
<feature type="disulfide bond" evidence="5">
    <location>
        <begin position="73"/>
        <end position="116"/>
    </location>
</feature>
<keyword evidence="4 5" id="KW-1015">Disulfide bond</keyword>
<evidence type="ECO:0000259" key="7">
    <source>
        <dbReference type="PROSITE" id="PS50923"/>
    </source>
</evidence>